<sequence length="167" mass="18953">MKLDEVPTELEFAPLTYLAGYLVFVCEKRVTCPECKVQLKGNEATGGAYQFLYSLDQGGLSYPRPQAVWLCKLLCTFVEKALQSSHVRHSGQICKLLLDTVFPHLADCPLMWCASNRDPYHCHELCEVFLKKLLRPLLANWAGDVNSSLENLLKLSRKPLSRKVLRL</sequence>
<comment type="caution">
    <text evidence="1">The sequence shown here is derived from an EMBL/GenBank/DDBJ whole genome shotgun (WGS) entry which is preliminary data.</text>
</comment>
<evidence type="ECO:0000313" key="1">
    <source>
        <dbReference type="EMBL" id="KAH9367970.1"/>
    </source>
</evidence>
<evidence type="ECO:0000313" key="2">
    <source>
        <dbReference type="Proteomes" id="UP000821853"/>
    </source>
</evidence>
<dbReference type="OrthoDB" id="6495561at2759"/>
<accession>A0A9J6FXI4</accession>
<organism evidence="1 2">
    <name type="scientific">Haemaphysalis longicornis</name>
    <name type="common">Bush tick</name>
    <dbReference type="NCBI Taxonomy" id="44386"/>
    <lineage>
        <taxon>Eukaryota</taxon>
        <taxon>Metazoa</taxon>
        <taxon>Ecdysozoa</taxon>
        <taxon>Arthropoda</taxon>
        <taxon>Chelicerata</taxon>
        <taxon>Arachnida</taxon>
        <taxon>Acari</taxon>
        <taxon>Parasitiformes</taxon>
        <taxon>Ixodida</taxon>
        <taxon>Ixodoidea</taxon>
        <taxon>Ixodidae</taxon>
        <taxon>Haemaphysalinae</taxon>
        <taxon>Haemaphysalis</taxon>
    </lineage>
</organism>
<name>A0A9J6FXI4_HAELO</name>
<protein>
    <submittedName>
        <fullName evidence="1">Uncharacterized protein</fullName>
    </submittedName>
</protein>
<dbReference type="Proteomes" id="UP000821853">
    <property type="component" value="Chromosome 2"/>
</dbReference>
<dbReference type="VEuPathDB" id="VectorBase:HLOH_065143"/>
<reference evidence="1 2" key="1">
    <citation type="journal article" date="2020" name="Cell">
        <title>Large-Scale Comparative Analyses of Tick Genomes Elucidate Their Genetic Diversity and Vector Capacities.</title>
        <authorList>
            <consortium name="Tick Genome and Microbiome Consortium (TIGMIC)"/>
            <person name="Jia N."/>
            <person name="Wang J."/>
            <person name="Shi W."/>
            <person name="Du L."/>
            <person name="Sun Y."/>
            <person name="Zhan W."/>
            <person name="Jiang J.F."/>
            <person name="Wang Q."/>
            <person name="Zhang B."/>
            <person name="Ji P."/>
            <person name="Bell-Sakyi L."/>
            <person name="Cui X.M."/>
            <person name="Yuan T.T."/>
            <person name="Jiang B.G."/>
            <person name="Yang W.F."/>
            <person name="Lam T.T."/>
            <person name="Chang Q.C."/>
            <person name="Ding S.J."/>
            <person name="Wang X.J."/>
            <person name="Zhu J.G."/>
            <person name="Ruan X.D."/>
            <person name="Zhao L."/>
            <person name="Wei J.T."/>
            <person name="Ye R.Z."/>
            <person name="Que T.C."/>
            <person name="Du C.H."/>
            <person name="Zhou Y.H."/>
            <person name="Cheng J.X."/>
            <person name="Dai P.F."/>
            <person name="Guo W.B."/>
            <person name="Han X.H."/>
            <person name="Huang E.J."/>
            <person name="Li L.F."/>
            <person name="Wei W."/>
            <person name="Gao Y.C."/>
            <person name="Liu J.Z."/>
            <person name="Shao H.Z."/>
            <person name="Wang X."/>
            <person name="Wang C.C."/>
            <person name="Yang T.C."/>
            <person name="Huo Q.B."/>
            <person name="Li W."/>
            <person name="Chen H.Y."/>
            <person name="Chen S.E."/>
            <person name="Zhou L.G."/>
            <person name="Ni X.B."/>
            <person name="Tian J.H."/>
            <person name="Sheng Y."/>
            <person name="Liu T."/>
            <person name="Pan Y.S."/>
            <person name="Xia L.Y."/>
            <person name="Li J."/>
            <person name="Zhao F."/>
            <person name="Cao W.C."/>
        </authorList>
    </citation>
    <scope>NUCLEOTIDE SEQUENCE [LARGE SCALE GENOMIC DNA]</scope>
    <source>
        <strain evidence="1">HaeL-2018</strain>
    </source>
</reference>
<gene>
    <name evidence="1" type="ORF">HPB48_017463</name>
</gene>
<proteinExistence type="predicted"/>
<dbReference type="OMA" id="CHELCEV"/>
<dbReference type="AlphaFoldDB" id="A0A9J6FXI4"/>
<keyword evidence="2" id="KW-1185">Reference proteome</keyword>
<dbReference type="EMBL" id="JABSTR010000004">
    <property type="protein sequence ID" value="KAH9367970.1"/>
    <property type="molecule type" value="Genomic_DNA"/>
</dbReference>